<dbReference type="EnsemblMetazoa" id="XM_019913676.1">
    <property type="protein sequence ID" value="XP_019769235.1"/>
    <property type="gene ID" value="LOC109543806"/>
</dbReference>
<dbReference type="Pfam" id="PF00023">
    <property type="entry name" value="Ank"/>
    <property type="match status" value="1"/>
</dbReference>
<dbReference type="PRINTS" id="PR01415">
    <property type="entry name" value="ANKYRIN"/>
</dbReference>
<proteinExistence type="predicted"/>
<dbReference type="GO" id="GO:0008270">
    <property type="term" value="F:zinc ion binding"/>
    <property type="evidence" value="ECO:0007669"/>
    <property type="project" value="UniProtKB-KW"/>
</dbReference>
<dbReference type="InterPro" id="IPR002110">
    <property type="entry name" value="Ankyrin_rpt"/>
</dbReference>
<evidence type="ECO:0000256" key="7">
    <source>
        <dbReference type="PROSITE-ProRule" id="PRU00175"/>
    </source>
</evidence>
<dbReference type="SMART" id="SM00184">
    <property type="entry name" value="RING"/>
    <property type="match status" value="1"/>
</dbReference>
<name>A0AAR5Q7S9_DENPD</name>
<dbReference type="GeneID" id="109543806"/>
<dbReference type="InterPro" id="IPR013083">
    <property type="entry name" value="Znf_RING/FYVE/PHD"/>
</dbReference>
<dbReference type="PROSITE" id="PS50088">
    <property type="entry name" value="ANK_REPEAT"/>
    <property type="match status" value="2"/>
</dbReference>
<dbReference type="InterPro" id="IPR036770">
    <property type="entry name" value="Ankyrin_rpt-contain_sf"/>
</dbReference>
<dbReference type="PANTHER" id="PTHR24171">
    <property type="entry name" value="ANKYRIN REPEAT DOMAIN-CONTAINING PROTEIN 39-RELATED"/>
    <property type="match status" value="1"/>
</dbReference>
<dbReference type="InterPro" id="IPR017907">
    <property type="entry name" value="Znf_RING_CS"/>
</dbReference>
<evidence type="ECO:0000313" key="9">
    <source>
        <dbReference type="EnsemblMetazoa" id="XP_019769235.1"/>
    </source>
</evidence>
<keyword evidence="4" id="KW-0862">Zinc</keyword>
<dbReference type="PROSITE" id="PS50297">
    <property type="entry name" value="ANK_REP_REGION"/>
    <property type="match status" value="2"/>
</dbReference>
<dbReference type="Gene3D" id="3.40.50.10190">
    <property type="entry name" value="BRCT domain"/>
    <property type="match status" value="1"/>
</dbReference>
<evidence type="ECO:0000256" key="6">
    <source>
        <dbReference type="PROSITE-ProRule" id="PRU00023"/>
    </source>
</evidence>
<dbReference type="KEGG" id="dpa:109543806"/>
<keyword evidence="2" id="KW-0677">Repeat</keyword>
<dbReference type="GO" id="GO:0004842">
    <property type="term" value="F:ubiquitin-protein transferase activity"/>
    <property type="evidence" value="ECO:0007669"/>
    <property type="project" value="TreeGrafter"/>
</dbReference>
<keyword evidence="5 6" id="KW-0040">ANK repeat</keyword>
<evidence type="ECO:0000259" key="8">
    <source>
        <dbReference type="PROSITE" id="PS50089"/>
    </source>
</evidence>
<dbReference type="InterPro" id="IPR036420">
    <property type="entry name" value="BRCT_dom_sf"/>
</dbReference>
<dbReference type="Gene3D" id="1.25.40.20">
    <property type="entry name" value="Ankyrin repeat-containing domain"/>
    <property type="match status" value="1"/>
</dbReference>
<dbReference type="SMART" id="SM00248">
    <property type="entry name" value="ANK"/>
    <property type="match status" value="3"/>
</dbReference>
<dbReference type="AlphaFoldDB" id="A0AAR5Q7S9"/>
<dbReference type="InterPro" id="IPR018957">
    <property type="entry name" value="Znf_C3HC4_RING-type"/>
</dbReference>
<evidence type="ECO:0000256" key="2">
    <source>
        <dbReference type="ARBA" id="ARBA00022737"/>
    </source>
</evidence>
<dbReference type="Gene3D" id="3.30.40.10">
    <property type="entry name" value="Zinc/RING finger domain, C3HC4 (zinc finger)"/>
    <property type="match status" value="1"/>
</dbReference>
<feature type="repeat" description="ANK" evidence="6">
    <location>
        <begin position="142"/>
        <end position="174"/>
    </location>
</feature>
<keyword evidence="10" id="KW-1185">Reference proteome</keyword>
<organism evidence="9 10">
    <name type="scientific">Dendroctonus ponderosae</name>
    <name type="common">Mountain pine beetle</name>
    <dbReference type="NCBI Taxonomy" id="77166"/>
    <lineage>
        <taxon>Eukaryota</taxon>
        <taxon>Metazoa</taxon>
        <taxon>Ecdysozoa</taxon>
        <taxon>Arthropoda</taxon>
        <taxon>Hexapoda</taxon>
        <taxon>Insecta</taxon>
        <taxon>Pterygota</taxon>
        <taxon>Neoptera</taxon>
        <taxon>Endopterygota</taxon>
        <taxon>Coleoptera</taxon>
        <taxon>Polyphaga</taxon>
        <taxon>Cucujiformia</taxon>
        <taxon>Curculionidae</taxon>
        <taxon>Scolytinae</taxon>
        <taxon>Dendroctonus</taxon>
    </lineage>
</organism>
<dbReference type="Pfam" id="PF12796">
    <property type="entry name" value="Ank_2"/>
    <property type="match status" value="1"/>
</dbReference>
<dbReference type="InterPro" id="IPR001841">
    <property type="entry name" value="Znf_RING"/>
</dbReference>
<dbReference type="SUPFAM" id="SSF48403">
    <property type="entry name" value="Ankyrin repeat"/>
    <property type="match status" value="1"/>
</dbReference>
<dbReference type="PANTHER" id="PTHR24171:SF8">
    <property type="entry name" value="BRCA1-ASSOCIATED RING DOMAIN PROTEIN 1"/>
    <property type="match status" value="1"/>
</dbReference>
<evidence type="ECO:0000256" key="1">
    <source>
        <dbReference type="ARBA" id="ARBA00022723"/>
    </source>
</evidence>
<reference evidence="10" key="1">
    <citation type="journal article" date="2013" name="Genome Biol.">
        <title>Draft genome of the mountain pine beetle, Dendroctonus ponderosae Hopkins, a major forest pest.</title>
        <authorList>
            <person name="Keeling C.I."/>
            <person name="Yuen M.M."/>
            <person name="Liao N.Y."/>
            <person name="Docking T.R."/>
            <person name="Chan S.K."/>
            <person name="Taylor G.A."/>
            <person name="Palmquist D.L."/>
            <person name="Jackman S.D."/>
            <person name="Nguyen A."/>
            <person name="Li M."/>
            <person name="Henderson H."/>
            <person name="Janes J.K."/>
            <person name="Zhao Y."/>
            <person name="Pandoh P."/>
            <person name="Moore R."/>
            <person name="Sperling F.A."/>
            <person name="Huber D.P."/>
            <person name="Birol I."/>
            <person name="Jones S.J."/>
            <person name="Bohlmann J."/>
        </authorList>
    </citation>
    <scope>NUCLEOTIDE SEQUENCE</scope>
</reference>
<evidence type="ECO:0000256" key="5">
    <source>
        <dbReference type="ARBA" id="ARBA00023043"/>
    </source>
</evidence>
<feature type="domain" description="RING-type" evidence="8">
    <location>
        <begin position="20"/>
        <end position="57"/>
    </location>
</feature>
<dbReference type="GO" id="GO:0070531">
    <property type="term" value="C:BRCA1-A complex"/>
    <property type="evidence" value="ECO:0007669"/>
    <property type="project" value="TreeGrafter"/>
</dbReference>
<keyword evidence="3 7" id="KW-0863">Zinc-finger</keyword>
<dbReference type="GO" id="GO:0031436">
    <property type="term" value="C:BRCA1-BARD1 complex"/>
    <property type="evidence" value="ECO:0007669"/>
    <property type="project" value="TreeGrafter"/>
</dbReference>
<dbReference type="PROSITE" id="PS50089">
    <property type="entry name" value="ZF_RING_2"/>
    <property type="match status" value="1"/>
</dbReference>
<evidence type="ECO:0000256" key="3">
    <source>
        <dbReference type="ARBA" id="ARBA00022771"/>
    </source>
</evidence>
<dbReference type="Proteomes" id="UP000019118">
    <property type="component" value="Unassembled WGS sequence"/>
</dbReference>
<dbReference type="SUPFAM" id="SSF57850">
    <property type="entry name" value="RING/U-box"/>
    <property type="match status" value="1"/>
</dbReference>
<evidence type="ECO:0000256" key="4">
    <source>
        <dbReference type="ARBA" id="ARBA00022833"/>
    </source>
</evidence>
<sequence length="488" mass="55558">MDLCSNILYKLAELQHVLECSICNKKCNSPVRIKTCGHYFCTKCLQAAKTPSTCPKCGELYAPTELDFNNLAKECDHELLELQELLQNAQQVAKNRDNSSKINLVQEEDTSLGISLEANIILYMGKQYRVQFLKSQSKKNAKGETPLHLACRRNKLNEIRSLINSPVDINAKDYAGWAPLHEAIESKATEIVQYLLENNCLLDIPGPDYLTPLHKAVILNNADIVSILLKHGADVHGFDYRGLKPEDYCENSKSFNEMFKSPEEIYPKVFNVFLPGKVSLYCHSIDEAIKAKLEGCKHINVVNKVDTKKVLTHFVIKKSHKLSLKIMQAMLEGLQFLNQEDVDDYIKGQYFINIPQHTFFTNKELNDGVQKAMMSAILKLPKLFDGVNFHIEDHNKRVNVYNLELDKEHLIRLIKAGGGNVLHRPPTASTCEVVHPFFSILGSSTFQCCNFIIYEEKHAPDLMYNMMELKHRSSKWTNNTTNTTARHL</sequence>
<reference evidence="9" key="2">
    <citation type="submission" date="2024-08" db="UniProtKB">
        <authorList>
            <consortium name="EnsemblMetazoa"/>
        </authorList>
    </citation>
    <scope>IDENTIFICATION</scope>
</reference>
<keyword evidence="1" id="KW-0479">Metal-binding</keyword>
<protein>
    <recommendedName>
        <fullName evidence="8">RING-type domain-containing protein</fullName>
    </recommendedName>
</protein>
<accession>A0AAR5Q7S9</accession>
<dbReference type="GO" id="GO:0085020">
    <property type="term" value="P:protein K6-linked ubiquitination"/>
    <property type="evidence" value="ECO:0007669"/>
    <property type="project" value="TreeGrafter"/>
</dbReference>
<evidence type="ECO:0000313" key="10">
    <source>
        <dbReference type="Proteomes" id="UP000019118"/>
    </source>
</evidence>
<feature type="repeat" description="ANK" evidence="6">
    <location>
        <begin position="208"/>
        <end position="240"/>
    </location>
</feature>
<dbReference type="PROSITE" id="PS00518">
    <property type="entry name" value="ZF_RING_1"/>
    <property type="match status" value="1"/>
</dbReference>
<dbReference type="Pfam" id="PF00097">
    <property type="entry name" value="zf-C3HC4"/>
    <property type="match status" value="1"/>
</dbReference>